<keyword evidence="2" id="KW-1185">Reference proteome</keyword>
<evidence type="ECO:0000313" key="2">
    <source>
        <dbReference type="Proteomes" id="UP001217089"/>
    </source>
</evidence>
<dbReference type="PANTHER" id="PTHR11161:SF0">
    <property type="entry name" value="O-ACYLTRANSFERASE LIKE PROTEIN"/>
    <property type="match status" value="1"/>
</dbReference>
<protein>
    <submittedName>
        <fullName evidence="1">Uncharacterized protein</fullName>
    </submittedName>
</protein>
<dbReference type="InterPro" id="IPR052728">
    <property type="entry name" value="O2_lipid_transport_reg"/>
</dbReference>
<dbReference type="Proteomes" id="UP001217089">
    <property type="component" value="Unassembled WGS sequence"/>
</dbReference>
<evidence type="ECO:0000313" key="1">
    <source>
        <dbReference type="EMBL" id="KAJ8299911.1"/>
    </source>
</evidence>
<accession>A0ABQ9E654</accession>
<dbReference type="PANTHER" id="PTHR11161">
    <property type="entry name" value="O-ACYLTRANSFERASE"/>
    <property type="match status" value="1"/>
</dbReference>
<proteinExistence type="predicted"/>
<gene>
    <name evidence="1" type="ORF">KUTeg_021430</name>
</gene>
<comment type="caution">
    <text evidence="1">The sequence shown here is derived from an EMBL/GenBank/DDBJ whole genome shotgun (WGS) entry which is preliminary data.</text>
</comment>
<sequence length="116" mass="13053">MKNKQAKIERKEDEEETCCMEVDNGTGVKQFPTSDEKKPLLDEFSESNKEWKPYEPGILANILLSFSVYTNGSKLFNTKQTAGTLTAINGIRFLSMNWVILGHTFSSGIQRTGKNT</sequence>
<reference evidence="1 2" key="1">
    <citation type="submission" date="2022-12" db="EMBL/GenBank/DDBJ databases">
        <title>Chromosome-level genome of Tegillarca granosa.</title>
        <authorList>
            <person name="Kim J."/>
        </authorList>
    </citation>
    <scope>NUCLEOTIDE SEQUENCE [LARGE SCALE GENOMIC DNA]</scope>
    <source>
        <strain evidence="1">Teg-2019</strain>
        <tissue evidence="1">Adductor muscle</tissue>
    </source>
</reference>
<organism evidence="1 2">
    <name type="scientific">Tegillarca granosa</name>
    <name type="common">Malaysian cockle</name>
    <name type="synonym">Anadara granosa</name>
    <dbReference type="NCBI Taxonomy" id="220873"/>
    <lineage>
        <taxon>Eukaryota</taxon>
        <taxon>Metazoa</taxon>
        <taxon>Spiralia</taxon>
        <taxon>Lophotrochozoa</taxon>
        <taxon>Mollusca</taxon>
        <taxon>Bivalvia</taxon>
        <taxon>Autobranchia</taxon>
        <taxon>Pteriomorphia</taxon>
        <taxon>Arcoida</taxon>
        <taxon>Arcoidea</taxon>
        <taxon>Arcidae</taxon>
        <taxon>Tegillarca</taxon>
    </lineage>
</organism>
<dbReference type="EMBL" id="JARBDR010000919">
    <property type="protein sequence ID" value="KAJ8299911.1"/>
    <property type="molecule type" value="Genomic_DNA"/>
</dbReference>
<name>A0ABQ9E654_TEGGR</name>